<reference evidence="1 2" key="1">
    <citation type="journal article" date="2019" name="Int. J. Syst. Evol. Microbiol.">
        <title>The Global Catalogue of Microorganisms (GCM) 10K type strain sequencing project: providing services to taxonomists for standard genome sequencing and annotation.</title>
        <authorList>
            <consortium name="The Broad Institute Genomics Platform"/>
            <consortium name="The Broad Institute Genome Sequencing Center for Infectious Disease"/>
            <person name="Wu L."/>
            <person name="Ma J."/>
        </authorList>
    </citation>
    <scope>NUCLEOTIDE SEQUENCE [LARGE SCALE GENOMIC DNA]</scope>
    <source>
        <strain evidence="1 2">IBRC-M 10256</strain>
    </source>
</reference>
<dbReference type="GeneID" id="73904691"/>
<dbReference type="RefSeq" id="WP_256531926.1">
    <property type="nucleotide sequence ID" value="NZ_CP101824.1"/>
</dbReference>
<sequence>MKSIGSSGAGSPETPRNEECYRCDRAVAPAFLFKVSVEPSSGLSKKYGNSVRYCCEHCAAAMNLSDFSHQWTQQLDRG</sequence>
<proteinExistence type="predicted"/>
<gene>
    <name evidence="1" type="ORF">ACFOUR_01990</name>
</gene>
<keyword evidence="2" id="KW-1185">Reference proteome</keyword>
<name>A0ABD5NJG1_9EURY</name>
<organism evidence="1 2">
    <name type="scientific">Halovivax cerinus</name>
    <dbReference type="NCBI Taxonomy" id="1487865"/>
    <lineage>
        <taxon>Archaea</taxon>
        <taxon>Methanobacteriati</taxon>
        <taxon>Methanobacteriota</taxon>
        <taxon>Stenosarchaea group</taxon>
        <taxon>Halobacteria</taxon>
        <taxon>Halobacteriales</taxon>
        <taxon>Natrialbaceae</taxon>
        <taxon>Halovivax</taxon>
    </lineage>
</organism>
<evidence type="ECO:0000313" key="1">
    <source>
        <dbReference type="EMBL" id="MFC3957144.1"/>
    </source>
</evidence>
<comment type="caution">
    <text evidence="1">The sequence shown here is derived from an EMBL/GenBank/DDBJ whole genome shotgun (WGS) entry which is preliminary data.</text>
</comment>
<dbReference type="AlphaFoldDB" id="A0ABD5NJG1"/>
<protein>
    <submittedName>
        <fullName evidence="1">Uncharacterized protein</fullName>
    </submittedName>
</protein>
<evidence type="ECO:0000313" key="2">
    <source>
        <dbReference type="Proteomes" id="UP001595846"/>
    </source>
</evidence>
<dbReference type="Proteomes" id="UP001595846">
    <property type="component" value="Unassembled WGS sequence"/>
</dbReference>
<accession>A0ABD5NJG1</accession>
<dbReference type="EMBL" id="JBHSAQ010000001">
    <property type="protein sequence ID" value="MFC3957144.1"/>
    <property type="molecule type" value="Genomic_DNA"/>
</dbReference>